<sequence length="213" mass="24279">MRTCQRSISTRAENQTRESIPEPLTIARKLIKKVEKKEQAGRELRLLDGFVKIVPFRSRPKWSWPYSDWRPVNGDVHPEQASYTTLVGPRNNGSPPEARVRGTYEPFPPLVVNFKRVFDLLVLAEGKKSEFSGAPSEKVMELLRVGVSLSKDLDAAVDSLRFPSVSTGDRQDQTMPNRFFILQDKTSGGVFRLHLRTLKTRTNHGTFQLNQRT</sequence>
<protein>
    <submittedName>
        <fullName evidence="1">Uncharacterized protein</fullName>
    </submittedName>
</protein>
<dbReference type="Proteomes" id="UP000027238">
    <property type="component" value="Unassembled WGS sequence"/>
</dbReference>
<dbReference type="HOGENOM" id="CLU_1294326_0_0_1"/>
<comment type="caution">
    <text evidence="1">The sequence shown here is derived from an EMBL/GenBank/DDBJ whole genome shotgun (WGS) entry which is preliminary data.</text>
</comment>
<evidence type="ECO:0000313" key="2">
    <source>
        <dbReference type="Proteomes" id="UP000027238"/>
    </source>
</evidence>
<dbReference type="OrthoDB" id="4491390at2759"/>
<dbReference type="STRING" id="1173701.A0A066XTN8"/>
<accession>A0A066XTN8</accession>
<reference evidence="2" key="1">
    <citation type="journal article" date="2014" name="Genome Announc.">
        <title>Draft genome sequence of Colletotrichum sublineola, a destructive pathogen of cultivated sorghum.</title>
        <authorList>
            <person name="Baroncelli R."/>
            <person name="Sanz-Martin J.M."/>
            <person name="Rech G.E."/>
            <person name="Sukno S.A."/>
            <person name="Thon M.R."/>
        </authorList>
    </citation>
    <scope>NUCLEOTIDE SEQUENCE [LARGE SCALE GENOMIC DNA]</scope>
    <source>
        <strain evidence="2">TX430BB</strain>
    </source>
</reference>
<organism evidence="1 2">
    <name type="scientific">Colletotrichum sublineola</name>
    <name type="common">Sorghum anthracnose fungus</name>
    <dbReference type="NCBI Taxonomy" id="1173701"/>
    <lineage>
        <taxon>Eukaryota</taxon>
        <taxon>Fungi</taxon>
        <taxon>Dikarya</taxon>
        <taxon>Ascomycota</taxon>
        <taxon>Pezizomycotina</taxon>
        <taxon>Sordariomycetes</taxon>
        <taxon>Hypocreomycetidae</taxon>
        <taxon>Glomerellales</taxon>
        <taxon>Glomerellaceae</taxon>
        <taxon>Colletotrichum</taxon>
        <taxon>Colletotrichum graminicola species complex</taxon>
    </lineage>
</organism>
<dbReference type="AlphaFoldDB" id="A0A066XTN8"/>
<proteinExistence type="predicted"/>
<dbReference type="EMBL" id="JMSE01000024">
    <property type="protein sequence ID" value="KDN72197.1"/>
    <property type="molecule type" value="Genomic_DNA"/>
</dbReference>
<name>A0A066XTN8_COLSU</name>
<keyword evidence="2" id="KW-1185">Reference proteome</keyword>
<evidence type="ECO:0000313" key="1">
    <source>
        <dbReference type="EMBL" id="KDN72197.1"/>
    </source>
</evidence>
<gene>
    <name evidence="1" type="ORF">CSUB01_10397</name>
</gene>